<keyword evidence="2" id="KW-1185">Reference proteome</keyword>
<protein>
    <submittedName>
        <fullName evidence="1">Uncharacterized protein</fullName>
    </submittedName>
</protein>
<dbReference type="EMBL" id="JANBVB010001176">
    <property type="protein sequence ID" value="KAJ2890883.1"/>
    <property type="molecule type" value="Genomic_DNA"/>
</dbReference>
<organism evidence="1 2">
    <name type="scientific">Coemansia aciculifera</name>
    <dbReference type="NCBI Taxonomy" id="417176"/>
    <lineage>
        <taxon>Eukaryota</taxon>
        <taxon>Fungi</taxon>
        <taxon>Fungi incertae sedis</taxon>
        <taxon>Zoopagomycota</taxon>
        <taxon>Kickxellomycotina</taxon>
        <taxon>Kickxellomycetes</taxon>
        <taxon>Kickxellales</taxon>
        <taxon>Kickxellaceae</taxon>
        <taxon>Coemansia</taxon>
    </lineage>
</organism>
<gene>
    <name evidence="1" type="ORF">IWW38_003892</name>
</gene>
<name>A0ACC1M0X6_9FUNG</name>
<comment type="caution">
    <text evidence="1">The sequence shown here is derived from an EMBL/GenBank/DDBJ whole genome shotgun (WGS) entry which is preliminary data.</text>
</comment>
<reference evidence="1" key="1">
    <citation type="submission" date="2022-07" db="EMBL/GenBank/DDBJ databases">
        <title>Phylogenomic reconstructions and comparative analyses of Kickxellomycotina fungi.</title>
        <authorList>
            <person name="Reynolds N.K."/>
            <person name="Stajich J.E."/>
            <person name="Barry K."/>
            <person name="Grigoriev I.V."/>
            <person name="Crous P."/>
            <person name="Smith M.E."/>
        </authorList>
    </citation>
    <scope>NUCLEOTIDE SEQUENCE</scope>
    <source>
        <strain evidence="1">CBS 190363</strain>
    </source>
</reference>
<dbReference type="Proteomes" id="UP001139981">
    <property type="component" value="Unassembled WGS sequence"/>
</dbReference>
<proteinExistence type="predicted"/>
<accession>A0ACC1M0X6</accession>
<evidence type="ECO:0000313" key="2">
    <source>
        <dbReference type="Proteomes" id="UP001139981"/>
    </source>
</evidence>
<evidence type="ECO:0000313" key="1">
    <source>
        <dbReference type="EMBL" id="KAJ2890883.1"/>
    </source>
</evidence>
<sequence>MLAPPASHEIQQQQQASALSLEVIKHLIDTLFAHPNYIVEVLHEETFRRQFAAGTLSPLLLYSALASAARYSKHPAVRTDPPYSASAVYINRAKLMVVDAIEEPSLGNAQGLMIMCMINFALGNETVTTFYKAMALNMCILLGFNRLDSVNGPVQPNANCGGHEHLAVSTMAMDWVDREAARRLWWTMFSIENYSSVCMGLSPSIQAEYCDVNLPASTLEWEQGHPSSATIAAAAADANNPSKRSRLDGNPIHMLAAYHAQLSLIFSKVAWLVTRTNSSAEDAVAQFSELNSVLQRWYEGLPKELRLSSVDTLLFGQQDSSEYYHVCVLHMRFYTTVIQLNHAIPEFSDDPAVIEPGQRKCVIAASRISDLLRSSFEIPLELRDMNWYMCVFRAAHIHIYRLLSRDSESIARAKQDLAIHRRHLREGGPLWRICNKLMSRLDDMEQMVMLLPAQIPVADLIRLKNLTRKGKSQLVNMQLDALIKPNLIQAENGNSEDLPLLTRAEMAGSIQQQQQQKQPQGVAALQNQQSPPALGMPMSSSFLDRQGYNSSASPMSTVVDGSGGGSNSSSSHSTLNPFAPMGSLASSLQLGKGGSPDVRFASGGNNGFASSSASPSLAMPTSLDHPSHGGKPLSSIVSSAMHHHHHSNTMLSGSLLPPPDGVAPINTNIVIDNNMAETLVNYFYMVASNQSQQPQQQQPQPSSRSGSINSLASPGMPMLCASGLTIGGDSGGMLPSLPSMMPIHPLSPHSQQQQQQQQQLFGHMYDPSAIPGLSENNGSFV</sequence>